<feature type="repeat" description="PPR" evidence="3">
    <location>
        <begin position="450"/>
        <end position="484"/>
    </location>
</feature>
<feature type="coiled-coil region" evidence="4">
    <location>
        <begin position="1072"/>
        <end position="1099"/>
    </location>
</feature>
<dbReference type="InterPro" id="IPR001841">
    <property type="entry name" value="Znf_RING"/>
</dbReference>
<comment type="caution">
    <text evidence="7">The sequence shown here is derived from an EMBL/GenBank/DDBJ whole genome shotgun (WGS) entry which is preliminary data.</text>
</comment>
<dbReference type="Gene3D" id="3.10.50.40">
    <property type="match status" value="1"/>
</dbReference>
<name>A0A1Q9EHL1_SYMMI</name>
<sequence>MVSHAGVILTLIMSPAAILLVVFAFFQKVGDGQRVHLRVYVPQSPKELSEKLWKRLQASAQIEKATALVTCTICLEDILPGQPVRRLRCGHLFHPDCICRWCCHKGDWAVANAQTEPGDLAGCNGAEQSFKAWRTRRRFSPWSAASRVGLAKLPRLPPTSFDWDWLLKCCQVETDRDHLALIRALGRQGAWAASLEVFESMQKAQLQPSDLHCTALMRACTKGGDPATAMRVFAEVAEPSAMVFAAAISTCGAAGDWEIALDILSAMEDAELNPDLVSFNAALAACHRAVKSKPALRLLEEIRRRELQPDVVSYSTVISACEEGRRWLQALRLLSSMGQVKVPPNVVTYSAAISACEKGRQWERALQLISEMRGSGVEPNVVSHASVLSACEKAQEWRWALHYWAQLQSAGVRMNRVTYSAAIGAAGIGKHWDASVRLLAEMWARRVMPDVRNYTLALSTLEQARQWQLAVHLLLQMRQRKLKPDLICHSIVKRARFAGRLGRRSSRTSRLRLLRRPGEEAESTPLVLSAGKAVAVGYDEVTLHFATTEVRLFCGVRIYDASVNSDLQRSRVAAMVETMAGEEGQDLPADIKKEVVTWAARGGLWVDRNRQMSVRIRYVAVVNNWPVDTVDTSDGVRFTLGRGEVMEAWDRAVATMKKEMYLSGGPDRFRQKLPDDGQDVLFEIELVAVRSITDLFGEAASQEAETAEVIWNLLEGDDYGPSPKVTDEVQINYVLSLPSGEVLEKRVGIDFRMASASMNEIHCSKAIQKSLLSLKPNTHLGYTSEQRIQEMSRQLNATFVFGNYPRTVKLACRSDYAAGDGGNKELGIPASSDVLVHMDLLQIYEFEDVGKKASWASRPDQVKLLSATVGQEEKLSEEVMVNSVVGNGEMCDALEAACACMRKGEVALVTVKPIPSLYLPGVPNLEVPPESGNVVFKLEMVDFGSFGRQFGESRLEFCQKQKERGSAHFKSGRVRLAYERYSRVVALLPRYKRPLGSTTSVEVFEDPEERQALKLDLAYSAARFCDEVLKEASLQKRTLMPELWRLFRLVLISGIEVPKLPDLVDRLRLKLRRNTLQDARLLMQKVRQAEKEQLKMQKEQFGASLVRKLA</sequence>
<evidence type="ECO:0000259" key="6">
    <source>
        <dbReference type="PROSITE" id="PS50089"/>
    </source>
</evidence>
<keyword evidence="2" id="KW-0479">Metal-binding</keyword>
<proteinExistence type="predicted"/>
<evidence type="ECO:0000256" key="4">
    <source>
        <dbReference type="SAM" id="Coils"/>
    </source>
</evidence>
<evidence type="ECO:0000256" key="2">
    <source>
        <dbReference type="PROSITE-ProRule" id="PRU00175"/>
    </source>
</evidence>
<protein>
    <submittedName>
        <fullName evidence="7">Pentatricopeptide repeat-containing protein, chloroplastic</fullName>
    </submittedName>
</protein>
<keyword evidence="5" id="KW-1133">Transmembrane helix</keyword>
<keyword evidence="2" id="KW-0863">Zinc-finger</keyword>
<keyword evidence="1" id="KW-0677">Repeat</keyword>
<dbReference type="Gene3D" id="1.25.40.10">
    <property type="entry name" value="Tetratricopeptide repeat domain"/>
    <property type="match status" value="3"/>
</dbReference>
<dbReference type="Proteomes" id="UP000186817">
    <property type="component" value="Unassembled WGS sequence"/>
</dbReference>
<dbReference type="Pfam" id="PF17123">
    <property type="entry name" value="zf-RING_11"/>
    <property type="match status" value="1"/>
</dbReference>
<dbReference type="Pfam" id="PF13812">
    <property type="entry name" value="PPR_3"/>
    <property type="match status" value="4"/>
</dbReference>
<feature type="repeat" description="PPR" evidence="3">
    <location>
        <begin position="345"/>
        <end position="379"/>
    </location>
</feature>
<keyword evidence="4" id="KW-0175">Coiled coil</keyword>
<gene>
    <name evidence="7" type="ORF">AK812_SmicGene9755</name>
</gene>
<dbReference type="GO" id="GO:0008270">
    <property type="term" value="F:zinc ion binding"/>
    <property type="evidence" value="ECO:0007669"/>
    <property type="project" value="UniProtKB-KW"/>
</dbReference>
<keyword evidence="8" id="KW-1185">Reference proteome</keyword>
<dbReference type="NCBIfam" id="TIGR00756">
    <property type="entry name" value="PPR"/>
    <property type="match status" value="1"/>
</dbReference>
<dbReference type="Gene3D" id="3.30.40.10">
    <property type="entry name" value="Zinc/RING finger domain, C3HC4 (zinc finger)"/>
    <property type="match status" value="1"/>
</dbReference>
<feature type="domain" description="RING-type" evidence="6">
    <location>
        <begin position="71"/>
        <end position="101"/>
    </location>
</feature>
<evidence type="ECO:0000313" key="7">
    <source>
        <dbReference type="EMBL" id="OLQ06899.1"/>
    </source>
</evidence>
<dbReference type="PROSITE" id="PS50089">
    <property type="entry name" value="ZF_RING_2"/>
    <property type="match status" value="1"/>
</dbReference>
<evidence type="ECO:0000256" key="5">
    <source>
        <dbReference type="SAM" id="Phobius"/>
    </source>
</evidence>
<dbReference type="PROSITE" id="PS51375">
    <property type="entry name" value="PPR"/>
    <property type="match status" value="4"/>
</dbReference>
<dbReference type="AlphaFoldDB" id="A0A1Q9EHL1"/>
<evidence type="ECO:0000256" key="3">
    <source>
        <dbReference type="PROSITE-ProRule" id="PRU00708"/>
    </source>
</evidence>
<feature type="transmembrane region" description="Helical" evidence="5">
    <location>
        <begin position="7"/>
        <end position="26"/>
    </location>
</feature>
<keyword evidence="5" id="KW-0812">Transmembrane</keyword>
<dbReference type="InterPro" id="IPR046357">
    <property type="entry name" value="PPIase_dom_sf"/>
</dbReference>
<dbReference type="SUPFAM" id="SSF54534">
    <property type="entry name" value="FKBP-like"/>
    <property type="match status" value="1"/>
</dbReference>
<dbReference type="GO" id="GO:0031930">
    <property type="term" value="P:mitochondria-nucleus signaling pathway"/>
    <property type="evidence" value="ECO:0007669"/>
    <property type="project" value="TreeGrafter"/>
</dbReference>
<organism evidence="7 8">
    <name type="scientific">Symbiodinium microadriaticum</name>
    <name type="common">Dinoflagellate</name>
    <name type="synonym">Zooxanthella microadriatica</name>
    <dbReference type="NCBI Taxonomy" id="2951"/>
    <lineage>
        <taxon>Eukaryota</taxon>
        <taxon>Sar</taxon>
        <taxon>Alveolata</taxon>
        <taxon>Dinophyceae</taxon>
        <taxon>Suessiales</taxon>
        <taxon>Symbiodiniaceae</taxon>
        <taxon>Symbiodinium</taxon>
    </lineage>
</organism>
<dbReference type="InterPro" id="IPR002885">
    <property type="entry name" value="PPR_rpt"/>
</dbReference>
<dbReference type="InterPro" id="IPR011990">
    <property type="entry name" value="TPR-like_helical_dom_sf"/>
</dbReference>
<dbReference type="InterPro" id="IPR013083">
    <property type="entry name" value="Znf_RING/FYVE/PHD"/>
</dbReference>
<feature type="repeat" description="PPR" evidence="3">
    <location>
        <begin position="310"/>
        <end position="344"/>
    </location>
</feature>
<accession>A0A1Q9EHL1</accession>
<evidence type="ECO:0000313" key="8">
    <source>
        <dbReference type="Proteomes" id="UP000186817"/>
    </source>
</evidence>
<dbReference type="PANTHER" id="PTHR47936:SF1">
    <property type="entry name" value="PENTATRICOPEPTIDE REPEAT-CONTAINING PROTEIN GUN1, CHLOROPLASTIC"/>
    <property type="match status" value="1"/>
</dbReference>
<keyword evidence="2" id="KW-0862">Zinc</keyword>
<reference evidence="7 8" key="1">
    <citation type="submission" date="2016-02" db="EMBL/GenBank/DDBJ databases">
        <title>Genome analysis of coral dinoflagellate symbionts highlights evolutionary adaptations to a symbiotic lifestyle.</title>
        <authorList>
            <person name="Aranda M."/>
            <person name="Li Y."/>
            <person name="Liew Y.J."/>
            <person name="Baumgarten S."/>
            <person name="Simakov O."/>
            <person name="Wilson M."/>
            <person name="Piel J."/>
            <person name="Ashoor H."/>
            <person name="Bougouffa S."/>
            <person name="Bajic V.B."/>
            <person name="Ryu T."/>
            <person name="Ravasi T."/>
            <person name="Bayer T."/>
            <person name="Micklem G."/>
            <person name="Kim H."/>
            <person name="Bhak J."/>
            <person name="Lajeunesse T.C."/>
            <person name="Voolstra C.R."/>
        </authorList>
    </citation>
    <scope>NUCLEOTIDE SEQUENCE [LARGE SCALE GENOMIC DNA]</scope>
    <source>
        <strain evidence="7 8">CCMP2467</strain>
    </source>
</reference>
<dbReference type="EMBL" id="LSRX01000150">
    <property type="protein sequence ID" value="OLQ06899.1"/>
    <property type="molecule type" value="Genomic_DNA"/>
</dbReference>
<dbReference type="PANTHER" id="PTHR47936">
    <property type="entry name" value="PPR_LONG DOMAIN-CONTAINING PROTEIN"/>
    <property type="match status" value="1"/>
</dbReference>
<dbReference type="SUPFAM" id="SSF57850">
    <property type="entry name" value="RING/U-box"/>
    <property type="match status" value="1"/>
</dbReference>
<dbReference type="OrthoDB" id="2423701at2759"/>
<feature type="repeat" description="PPR" evidence="3">
    <location>
        <begin position="275"/>
        <end position="309"/>
    </location>
</feature>
<keyword evidence="5" id="KW-0472">Membrane</keyword>
<evidence type="ECO:0000256" key="1">
    <source>
        <dbReference type="ARBA" id="ARBA00022737"/>
    </source>
</evidence>
<dbReference type="GO" id="GO:0003755">
    <property type="term" value="F:peptidyl-prolyl cis-trans isomerase activity"/>
    <property type="evidence" value="ECO:0007669"/>
    <property type="project" value="InterPro"/>
</dbReference>
<dbReference type="GO" id="GO:0009507">
    <property type="term" value="C:chloroplast"/>
    <property type="evidence" value="ECO:0007669"/>
    <property type="project" value="TreeGrafter"/>
</dbReference>